<protein>
    <submittedName>
        <fullName evidence="2">Uncharacterized protein</fullName>
    </submittedName>
</protein>
<sequence>MGSPRKGPPLASADPGVGPKTKKAGLVFTPVQISSAGRVIPGRWVPALESKSLSGIPSPGGQLMSWPASLARAEAPAKRSLGTSVVPALRYDLTGLVDAGGYPDNRQQDLVNVATPSAQDQVSEATPGSRPLLQALGRERTSASGLSVLQVPAVPAVGPLSGICDPSTSTTLLAEESL</sequence>
<name>A0ABY7CIZ6_9BASI</name>
<dbReference type="RefSeq" id="XP_053020639.1">
    <property type="nucleotide sequence ID" value="XM_053169442.1"/>
</dbReference>
<reference evidence="2" key="1">
    <citation type="submission" date="2022-10" db="EMBL/GenBank/DDBJ databases">
        <title>Puccinia triticina Genome sequencing and assembly.</title>
        <authorList>
            <person name="Li C."/>
        </authorList>
    </citation>
    <scope>NUCLEOTIDE SEQUENCE</scope>
    <source>
        <strain evidence="2">Pt15</strain>
    </source>
</reference>
<dbReference type="EMBL" id="CP110425">
    <property type="protein sequence ID" value="WAQ85084.1"/>
    <property type="molecule type" value="Genomic_DNA"/>
</dbReference>
<dbReference type="GeneID" id="77810337"/>
<accession>A0ABY7CIZ6</accession>
<proteinExistence type="predicted"/>
<evidence type="ECO:0000313" key="3">
    <source>
        <dbReference type="Proteomes" id="UP001164743"/>
    </source>
</evidence>
<evidence type="ECO:0000256" key="1">
    <source>
        <dbReference type="SAM" id="MobiDB-lite"/>
    </source>
</evidence>
<organism evidence="2 3">
    <name type="scientific">Puccinia triticina</name>
    <dbReference type="NCBI Taxonomy" id="208348"/>
    <lineage>
        <taxon>Eukaryota</taxon>
        <taxon>Fungi</taxon>
        <taxon>Dikarya</taxon>
        <taxon>Basidiomycota</taxon>
        <taxon>Pucciniomycotina</taxon>
        <taxon>Pucciniomycetes</taxon>
        <taxon>Pucciniales</taxon>
        <taxon>Pucciniaceae</taxon>
        <taxon>Puccinia</taxon>
    </lineage>
</organism>
<keyword evidence="3" id="KW-1185">Reference proteome</keyword>
<feature type="region of interest" description="Disordered" evidence="1">
    <location>
        <begin position="1"/>
        <end position="22"/>
    </location>
</feature>
<evidence type="ECO:0000313" key="2">
    <source>
        <dbReference type="EMBL" id="WAQ85084.1"/>
    </source>
</evidence>
<gene>
    <name evidence="2" type="ORF">PtA15_5A658</name>
</gene>
<dbReference type="Proteomes" id="UP001164743">
    <property type="component" value="Chromosome 5A"/>
</dbReference>